<feature type="compositionally biased region" description="Basic and acidic residues" evidence="2">
    <location>
        <begin position="1"/>
        <end position="16"/>
    </location>
</feature>
<accession>A0AAF0IHB3</accession>
<evidence type="ECO:0000256" key="2">
    <source>
        <dbReference type="SAM" id="MobiDB-lite"/>
    </source>
</evidence>
<dbReference type="Proteomes" id="UP001219355">
    <property type="component" value="Chromosome 1"/>
</dbReference>
<dbReference type="EMBL" id="CP120627">
    <property type="protein sequence ID" value="WEW56456.1"/>
    <property type="molecule type" value="Genomic_DNA"/>
</dbReference>
<feature type="compositionally biased region" description="Basic and acidic residues" evidence="2">
    <location>
        <begin position="122"/>
        <end position="133"/>
    </location>
</feature>
<keyword evidence="1" id="KW-0175">Coiled coil</keyword>
<feature type="compositionally biased region" description="Low complexity" evidence="2">
    <location>
        <begin position="171"/>
        <end position="183"/>
    </location>
</feature>
<name>A0AAF0IHB3_9EURO</name>
<feature type="compositionally biased region" description="Low complexity" evidence="2">
    <location>
        <begin position="134"/>
        <end position="148"/>
    </location>
</feature>
<feature type="region of interest" description="Disordered" evidence="2">
    <location>
        <begin position="1"/>
        <end position="21"/>
    </location>
</feature>
<proteinExistence type="predicted"/>
<evidence type="ECO:0000313" key="4">
    <source>
        <dbReference type="Proteomes" id="UP001219355"/>
    </source>
</evidence>
<reference evidence="3" key="1">
    <citation type="submission" date="2023-03" db="EMBL/GenBank/DDBJ databases">
        <title>Emydomyces testavorans Genome Sequence.</title>
        <authorList>
            <person name="Hoyer L."/>
        </authorList>
    </citation>
    <scope>NUCLEOTIDE SEQUENCE</scope>
    <source>
        <strain evidence="3">16-2883</strain>
    </source>
</reference>
<evidence type="ECO:0000256" key="1">
    <source>
        <dbReference type="SAM" id="Coils"/>
    </source>
</evidence>
<sequence length="582" mass="65085">MEHRTESSSSHVERSHKGYGKLNTDKVQLRYHLKSTYNVIRSHFIRSLGLKLNPKACRTGNHKSPVRATKHPEISLPLPREVLASGLKDCSTSVDYSGAPCPCLTADASQATDFRASSELKRIASDNQPRDGNKQINPQQKSSSPSPNATEERNGDQTNRNDAMVDEEESSSAGRAVPSSSGPRDASGRVCGRNFANVATSSSSCSHGVESIVTTFPALVLDNPIADDEVDEKMIPLREVAALISGADQKQITDDRALKNKLEEIIRYTWDEKDKFMGEMKKRQAAAEEAASEVIRLQGQCNLLQGINNSLKFQREALGKELNCLKKLLFRHGMEVDIAADTLQNTKKISESKSQSNPEWHKRMTETTSFPLKETQPIRKNSLYLEKHTLEKIQLEKRLQKASDEILSLEAKVDIYKKFIIRLHSQVREVERQKAELEQMLIEANSINEEQTTQLEQVREQLEELSHASMLTCQSDPLCTDGVPNFSEKWTLIKSQLTPKLACCRRSLQSKLVDGNKEAISYLYSLKDTIRVVERGIIDGKLLLELGKFLAATLGRNRGLEKEIERCISARQGEKDGGPISS</sequence>
<feature type="coiled-coil region" evidence="1">
    <location>
        <begin position="385"/>
        <end position="468"/>
    </location>
</feature>
<organism evidence="3 4">
    <name type="scientific">Emydomyces testavorans</name>
    <dbReference type="NCBI Taxonomy" id="2070801"/>
    <lineage>
        <taxon>Eukaryota</taxon>
        <taxon>Fungi</taxon>
        <taxon>Dikarya</taxon>
        <taxon>Ascomycota</taxon>
        <taxon>Pezizomycotina</taxon>
        <taxon>Eurotiomycetes</taxon>
        <taxon>Eurotiomycetidae</taxon>
        <taxon>Onygenales</taxon>
        <taxon>Nannizziopsiaceae</taxon>
        <taxon>Emydomyces</taxon>
    </lineage>
</organism>
<gene>
    <name evidence="3" type="ORF">PRK78_001900</name>
</gene>
<dbReference type="AlphaFoldDB" id="A0AAF0IHB3"/>
<feature type="region of interest" description="Disordered" evidence="2">
    <location>
        <begin position="122"/>
        <end position="189"/>
    </location>
</feature>
<evidence type="ECO:0000313" key="3">
    <source>
        <dbReference type="EMBL" id="WEW56456.1"/>
    </source>
</evidence>
<keyword evidence="4" id="KW-1185">Reference proteome</keyword>
<protein>
    <submittedName>
        <fullName evidence="3">Uncharacterized protein</fullName>
    </submittedName>
</protein>